<proteinExistence type="predicted"/>
<accession>E3SI39</accession>
<name>E3SI39_9CAUD</name>
<evidence type="ECO:0000313" key="1">
    <source>
        <dbReference type="EMBL" id="ADO97318.1"/>
    </source>
</evidence>
<evidence type="ECO:0000313" key="2">
    <source>
        <dbReference type="Proteomes" id="UP000006523"/>
    </source>
</evidence>
<dbReference type="AntiFam" id="ANF00010">
    <property type="entry name" value="tRNA translation"/>
</dbReference>
<dbReference type="GeneID" id="10327626"/>
<sequence length="46" mass="4856">MAPGELAQLVEHLLCTQGVSGSSPLFSMEGIQKICILETEPSSIPL</sequence>
<dbReference type="RefSeq" id="YP_004322923.1">
    <property type="nucleotide sequence ID" value="NC_015282.1"/>
</dbReference>
<gene>
    <name evidence="1" type="ORF">SSM1_030</name>
</gene>
<keyword evidence="2" id="KW-1185">Reference proteome</keyword>
<reference evidence="1 2" key="1">
    <citation type="journal article" date="2010" name="Environ. Microbiol.">
        <title>Genomic analysis of oceanic cyanobacterial myoviruses compared with T4-like myoviruses from diverse hosts and environments.</title>
        <authorList>
            <person name="Sullivan M.B."/>
            <person name="Huang K.H."/>
            <person name="Ignacio-Espinoza J.C."/>
            <person name="Berlin A.M."/>
            <person name="Kelly L."/>
            <person name="Weigele P.R."/>
            <person name="DeFrancesco A.S."/>
            <person name="Kern S.E."/>
            <person name="Thompson L.R."/>
            <person name="Young S."/>
            <person name="Yandava C."/>
            <person name="Fu R."/>
            <person name="Krastins B."/>
            <person name="Chase M."/>
            <person name="Sarracino D."/>
            <person name="Osburne M.S."/>
            <person name="Henn M.R."/>
            <person name="Chisholm S.W."/>
        </authorList>
    </citation>
    <scope>NUCLEOTIDE SEQUENCE [LARGE SCALE GENOMIC DNA]</scope>
    <source>
        <strain evidence="1">6501-1</strain>
    </source>
</reference>
<dbReference type="EMBL" id="GU071094">
    <property type="protein sequence ID" value="ADO97318.1"/>
    <property type="molecule type" value="Genomic_DNA"/>
</dbReference>
<organism evidence="1 2">
    <name type="scientific">Synechococcus phage S-SM1</name>
    <dbReference type="NCBI Taxonomy" id="444859"/>
    <lineage>
        <taxon>Viruses</taxon>
        <taxon>Duplodnaviria</taxon>
        <taxon>Heunggongvirae</taxon>
        <taxon>Uroviricota</taxon>
        <taxon>Caudoviricetes</taxon>
        <taxon>Pantevenvirales</taxon>
        <taxon>Kyanoviridae</taxon>
        <taxon>Thetisvirus</taxon>
        <taxon>Thetisvirus ssm1</taxon>
    </lineage>
</organism>
<protein>
    <submittedName>
        <fullName evidence="1">Uncharacterized protein</fullName>
    </submittedName>
</protein>
<dbReference type="KEGG" id="vg:10327626"/>
<dbReference type="Proteomes" id="UP000006523">
    <property type="component" value="Segment"/>
</dbReference>